<keyword evidence="3" id="KW-0614">Plasmid</keyword>
<evidence type="ECO:0000256" key="1">
    <source>
        <dbReference type="SAM" id="MobiDB-lite"/>
    </source>
</evidence>
<dbReference type="Proteomes" id="UP001059971">
    <property type="component" value="Plasmid pBAR1"/>
</dbReference>
<gene>
    <name evidence="3" type="ORF">SBA_pBAR1_490</name>
</gene>
<sequence>MRPQLVHQHLTKAGKGPITAPVSKEAMNGDNNRPFSRGDLSALLLLLFTLAMMAYNYSHPEWASQGGIWAYIVPRHGTAS</sequence>
<feature type="region of interest" description="Disordered" evidence="1">
    <location>
        <begin position="1"/>
        <end position="31"/>
    </location>
</feature>
<dbReference type="EMBL" id="AP018819">
    <property type="protein sequence ID" value="BBF72334.1"/>
    <property type="molecule type" value="Genomic_DNA"/>
</dbReference>
<name>A0ABM7G592_9SPHN</name>
<organism evidence="3 4">
    <name type="scientific">Sphingomonas bisphenolicum</name>
    <dbReference type="NCBI Taxonomy" id="296544"/>
    <lineage>
        <taxon>Bacteria</taxon>
        <taxon>Pseudomonadati</taxon>
        <taxon>Pseudomonadota</taxon>
        <taxon>Alphaproteobacteria</taxon>
        <taxon>Sphingomonadales</taxon>
        <taxon>Sphingomonadaceae</taxon>
        <taxon>Sphingomonas</taxon>
    </lineage>
</organism>
<keyword evidence="4" id="KW-1185">Reference proteome</keyword>
<geneLocation type="plasmid" evidence="3 4">
    <name>pBAR1</name>
</geneLocation>
<reference evidence="3" key="1">
    <citation type="submission" date="2018-07" db="EMBL/GenBank/DDBJ databases">
        <title>Complete genome sequence of Sphingomonas bisphenolicum strain AO1, a bisphenol A degradative bacterium isolated from Japanese farm field.</title>
        <authorList>
            <person name="Murakami M."/>
            <person name="Koh M."/>
            <person name="Koba S."/>
            <person name="Matsumura Y."/>
        </authorList>
    </citation>
    <scope>NUCLEOTIDE SEQUENCE</scope>
    <source>
        <strain evidence="3">AO1</strain>
        <plasmid evidence="3">pBAR1</plasmid>
    </source>
</reference>
<evidence type="ECO:0000313" key="4">
    <source>
        <dbReference type="Proteomes" id="UP001059971"/>
    </source>
</evidence>
<evidence type="ECO:0000256" key="2">
    <source>
        <dbReference type="SAM" id="Phobius"/>
    </source>
</evidence>
<keyword evidence="2" id="KW-0472">Membrane</keyword>
<evidence type="ECO:0000313" key="3">
    <source>
        <dbReference type="EMBL" id="BBF72334.1"/>
    </source>
</evidence>
<keyword evidence="2" id="KW-1133">Transmembrane helix</keyword>
<proteinExistence type="predicted"/>
<accession>A0ABM7G592</accession>
<feature type="transmembrane region" description="Helical" evidence="2">
    <location>
        <begin position="40"/>
        <end position="57"/>
    </location>
</feature>
<keyword evidence="2" id="KW-0812">Transmembrane</keyword>
<protein>
    <submittedName>
        <fullName evidence="3">Uncharacterized protein</fullName>
    </submittedName>
</protein>